<dbReference type="EMBL" id="JACEIP010000009">
    <property type="protein sequence ID" value="MBA4542783.1"/>
    <property type="molecule type" value="Genomic_DNA"/>
</dbReference>
<accession>A0A7W1XA51</accession>
<name>A0A7W1XA51_9BACL</name>
<evidence type="ECO:0000313" key="1">
    <source>
        <dbReference type="EMBL" id="MBA4542783.1"/>
    </source>
</evidence>
<dbReference type="OrthoDB" id="9791270at2"/>
<protein>
    <submittedName>
        <fullName evidence="1">DUF3050 domain-containing protein</fullName>
    </submittedName>
</protein>
<sequence length="252" mass="28652">MKTLETQSLQAARKEILTHALLSHLHTEGNVRIFMKHHIFVVWVYMSLLKKLQQSFTCVSLPWLPRTNASFARFLNELAVWEETDKDGKGNYASHFEIYFQAMEEMKADTNPIETYLQMLQAGYHPVESLFQSEIPPSAADFTKQCLELAGNGQLHEVASAFCYGYEYLVPELYARLAKSFSKISVSERLIYFLNRHTQISSNKRAPIAENLLLTLCGEDPVKIGQAEKVAHATLAAWRGVLDGILAEIKRQ</sequence>
<dbReference type="Proteomes" id="UP000530514">
    <property type="component" value="Unassembled WGS sequence"/>
</dbReference>
<dbReference type="AlphaFoldDB" id="A0A7W1XA51"/>
<comment type="caution">
    <text evidence="1">The sequence shown here is derived from an EMBL/GenBank/DDBJ whole genome shotgun (WGS) entry which is preliminary data.</text>
</comment>
<dbReference type="InterPro" id="IPR016084">
    <property type="entry name" value="Haem_Oase-like_multi-hlx"/>
</dbReference>
<organism evidence="1 2">
    <name type="scientific">Thermoactinomyces daqus</name>
    <dbReference type="NCBI Taxonomy" id="1329516"/>
    <lineage>
        <taxon>Bacteria</taxon>
        <taxon>Bacillati</taxon>
        <taxon>Bacillota</taxon>
        <taxon>Bacilli</taxon>
        <taxon>Bacillales</taxon>
        <taxon>Thermoactinomycetaceae</taxon>
        <taxon>Thermoactinomyces</taxon>
    </lineage>
</organism>
<evidence type="ECO:0000313" key="2">
    <source>
        <dbReference type="Proteomes" id="UP000530514"/>
    </source>
</evidence>
<gene>
    <name evidence="1" type="ORF">H1164_07695</name>
</gene>
<dbReference type="RefSeq" id="WP_160173817.1">
    <property type="nucleotide sequence ID" value="NZ_JACEIP010000009.1"/>
</dbReference>
<dbReference type="Gene3D" id="1.20.910.10">
    <property type="entry name" value="Heme oxygenase-like"/>
    <property type="match status" value="1"/>
</dbReference>
<dbReference type="SUPFAM" id="SSF48613">
    <property type="entry name" value="Heme oxygenase-like"/>
    <property type="match status" value="1"/>
</dbReference>
<dbReference type="InterPro" id="IPR024423">
    <property type="entry name" value="DUF3050"/>
</dbReference>
<reference evidence="1 2" key="1">
    <citation type="submission" date="2020-07" db="EMBL/GenBank/DDBJ databases">
        <authorList>
            <person name="Feng H."/>
        </authorList>
    </citation>
    <scope>NUCLEOTIDE SEQUENCE [LARGE SCALE GENOMIC DNA]</scope>
    <source>
        <strain evidence="2">s-11</strain>
    </source>
</reference>
<proteinExistence type="predicted"/>
<dbReference type="Pfam" id="PF11251">
    <property type="entry name" value="DUF3050"/>
    <property type="match status" value="1"/>
</dbReference>
<keyword evidence="2" id="KW-1185">Reference proteome</keyword>